<dbReference type="InterPro" id="IPR004572">
    <property type="entry name" value="Protoporphyrinogen_oxidase"/>
</dbReference>
<dbReference type="GO" id="GO:0004729">
    <property type="term" value="F:oxygen-dependent protoporphyrinogen oxidase activity"/>
    <property type="evidence" value="ECO:0007669"/>
    <property type="project" value="UniProtKB-EC"/>
</dbReference>
<dbReference type="InterPro" id="IPR002937">
    <property type="entry name" value="Amino_oxidase"/>
</dbReference>
<feature type="domain" description="Amine oxidase" evidence="13">
    <location>
        <begin position="18"/>
        <end position="462"/>
    </location>
</feature>
<dbReference type="Gene3D" id="3.50.50.60">
    <property type="entry name" value="FAD/NAD(P)-binding domain"/>
    <property type="match status" value="1"/>
</dbReference>
<dbReference type="EC" id="1.3.3.15" evidence="6 12"/>
<comment type="catalytic activity">
    <reaction evidence="1">
        <text>coproporphyrinogen III + 3 O2 = coproporphyrin III + 3 H2O2</text>
        <dbReference type="Rhea" id="RHEA:43436"/>
        <dbReference type="ChEBI" id="CHEBI:15379"/>
        <dbReference type="ChEBI" id="CHEBI:16240"/>
        <dbReference type="ChEBI" id="CHEBI:57309"/>
        <dbReference type="ChEBI" id="CHEBI:131725"/>
        <dbReference type="EC" id="1.3.3.15"/>
    </reaction>
    <physiologicalReaction direction="left-to-right" evidence="1">
        <dbReference type="Rhea" id="RHEA:43437"/>
    </physiologicalReaction>
</comment>
<dbReference type="SUPFAM" id="SSF54373">
    <property type="entry name" value="FAD-linked reductases, C-terminal domain"/>
    <property type="match status" value="1"/>
</dbReference>
<dbReference type="Gene3D" id="1.10.3110.10">
    <property type="entry name" value="protoporphyrinogen ix oxidase, domain 3"/>
    <property type="match status" value="1"/>
</dbReference>
<keyword evidence="10 12" id="KW-0560">Oxidoreductase</keyword>
<accession>A0ABW0ZCV0</accession>
<evidence type="ECO:0000256" key="10">
    <source>
        <dbReference type="ARBA" id="ARBA00023002"/>
    </source>
</evidence>
<comment type="function">
    <text evidence="3 12">Involved in coproporphyrin-dependent heme b biosynthesis. Catalyzes the oxidation of coproporphyrinogen III to coproporphyrin III.</text>
</comment>
<evidence type="ECO:0000256" key="3">
    <source>
        <dbReference type="ARBA" id="ARBA00002185"/>
    </source>
</evidence>
<evidence type="ECO:0000259" key="13">
    <source>
        <dbReference type="Pfam" id="PF01593"/>
    </source>
</evidence>
<keyword evidence="15" id="KW-1185">Reference proteome</keyword>
<keyword evidence="12" id="KW-0963">Cytoplasm</keyword>
<gene>
    <name evidence="14" type="primary">hemG</name>
    <name evidence="14" type="ORF">ACFP1Z_29975</name>
</gene>
<organism evidence="14 15">
    <name type="scientific">Streptomyces gamaensis</name>
    <dbReference type="NCBI Taxonomy" id="1763542"/>
    <lineage>
        <taxon>Bacteria</taxon>
        <taxon>Bacillati</taxon>
        <taxon>Actinomycetota</taxon>
        <taxon>Actinomycetes</taxon>
        <taxon>Kitasatosporales</taxon>
        <taxon>Streptomycetaceae</taxon>
        <taxon>Streptomyces</taxon>
    </lineage>
</organism>
<evidence type="ECO:0000256" key="7">
    <source>
        <dbReference type="ARBA" id="ARBA00019046"/>
    </source>
</evidence>
<name>A0ABW0ZCV0_9ACTN</name>
<evidence type="ECO:0000256" key="5">
    <source>
        <dbReference type="ARBA" id="ARBA00008310"/>
    </source>
</evidence>
<dbReference type="Gene3D" id="3.90.660.20">
    <property type="entry name" value="Protoporphyrinogen oxidase, mitochondrial, domain 2"/>
    <property type="match status" value="1"/>
</dbReference>
<comment type="pathway">
    <text evidence="4 12">Porphyrin-containing compound metabolism; protoheme biosynthesis.</text>
</comment>
<evidence type="ECO:0000256" key="12">
    <source>
        <dbReference type="RuleBase" id="RU364052"/>
    </source>
</evidence>
<keyword evidence="9 12" id="KW-0274">FAD</keyword>
<dbReference type="PANTHER" id="PTHR42923">
    <property type="entry name" value="PROTOPORPHYRINOGEN OXIDASE"/>
    <property type="match status" value="1"/>
</dbReference>
<comment type="similarity">
    <text evidence="5 12">Belongs to the protoporphyrinogen/coproporphyrinogen oxidase family. Coproporphyrinogen III oxidase subfamily.</text>
</comment>
<comment type="subcellular location">
    <subcellularLocation>
        <location evidence="12">Cytoplasm</location>
    </subcellularLocation>
</comment>
<dbReference type="InterPro" id="IPR036188">
    <property type="entry name" value="FAD/NAD-bd_sf"/>
</dbReference>
<reference evidence="15" key="1">
    <citation type="journal article" date="2019" name="Int. J. Syst. Evol. Microbiol.">
        <title>The Global Catalogue of Microorganisms (GCM) 10K type strain sequencing project: providing services to taxonomists for standard genome sequencing and annotation.</title>
        <authorList>
            <consortium name="The Broad Institute Genomics Platform"/>
            <consortium name="The Broad Institute Genome Sequencing Center for Infectious Disease"/>
            <person name="Wu L."/>
            <person name="Ma J."/>
        </authorList>
    </citation>
    <scope>NUCLEOTIDE SEQUENCE [LARGE SCALE GENOMIC DNA]</scope>
    <source>
        <strain evidence="15">CGMCC 4.7304</strain>
    </source>
</reference>
<sequence>MSAADSPGKHVVVIGGGISGLAAAHRLLAGGARVTLLEASSRLGGKLRAGELAGVPVDLGAESMLARRPEAVALARAVGLADRLQPPATTTAGIFTRGGLRPLPKGHLMGVPGDLGALAASGVLSEEGLARVAEDERLPAGEVGDDVALGAYVASRMGREVVDRLVEPLLGGVYAGDPYRISMRAAVPQLFDIARGHRSLAEGVREFQARAALRQQDGPVFMGIEGGIGQLPLAVAESVRAAGGEILTRTVVRGLRWCGDAWEVAVDDRAVEADAVVVAVPAPEARRILRESVPAAAAELAAVEYASMALVTMAFRRPEVAGLPQGSGFLVPPVDGRKIKASTFSARKWRWAADADPDLFVLRTSIGRYGEEEDLRREDAELVAMSLKDLGEAVGLTAAPVASRVDRWYGGLPQYPVGHLARVARIRDHVAALPGLRVCGAVYDGVGIPACVASGRRAADEIVTGLATLAEGPSGGE</sequence>
<dbReference type="RefSeq" id="WP_390320852.1">
    <property type="nucleotide sequence ID" value="NZ_JBHSPB010000027.1"/>
</dbReference>
<comment type="cofactor">
    <cofactor evidence="2 12">
        <name>FAD</name>
        <dbReference type="ChEBI" id="CHEBI:57692"/>
    </cofactor>
</comment>
<dbReference type="PANTHER" id="PTHR42923:SF3">
    <property type="entry name" value="PROTOPORPHYRINOGEN OXIDASE"/>
    <property type="match status" value="1"/>
</dbReference>
<dbReference type="SUPFAM" id="SSF51905">
    <property type="entry name" value="FAD/NAD(P)-binding domain"/>
    <property type="match status" value="1"/>
</dbReference>
<evidence type="ECO:0000256" key="9">
    <source>
        <dbReference type="ARBA" id="ARBA00022827"/>
    </source>
</evidence>
<dbReference type="InterPro" id="IPR050464">
    <property type="entry name" value="Zeta_carotene_desat/Oxidored"/>
</dbReference>
<evidence type="ECO:0000256" key="6">
    <source>
        <dbReference type="ARBA" id="ARBA00012402"/>
    </source>
</evidence>
<dbReference type="Proteomes" id="UP001596083">
    <property type="component" value="Unassembled WGS sequence"/>
</dbReference>
<evidence type="ECO:0000313" key="15">
    <source>
        <dbReference type="Proteomes" id="UP001596083"/>
    </source>
</evidence>
<evidence type="ECO:0000256" key="4">
    <source>
        <dbReference type="ARBA" id="ARBA00004744"/>
    </source>
</evidence>
<evidence type="ECO:0000313" key="14">
    <source>
        <dbReference type="EMBL" id="MFC5724390.1"/>
    </source>
</evidence>
<evidence type="ECO:0000256" key="1">
    <source>
        <dbReference type="ARBA" id="ARBA00001755"/>
    </source>
</evidence>
<evidence type="ECO:0000256" key="2">
    <source>
        <dbReference type="ARBA" id="ARBA00001974"/>
    </source>
</evidence>
<dbReference type="Pfam" id="PF01593">
    <property type="entry name" value="Amino_oxidase"/>
    <property type="match status" value="1"/>
</dbReference>
<keyword evidence="8 12" id="KW-0285">Flavoprotein</keyword>
<evidence type="ECO:0000256" key="8">
    <source>
        <dbReference type="ARBA" id="ARBA00022630"/>
    </source>
</evidence>
<comment type="caution">
    <text evidence="14">The sequence shown here is derived from an EMBL/GenBank/DDBJ whole genome shotgun (WGS) entry which is preliminary data.</text>
</comment>
<dbReference type="EMBL" id="JBHSPB010000027">
    <property type="protein sequence ID" value="MFC5724390.1"/>
    <property type="molecule type" value="Genomic_DNA"/>
</dbReference>
<dbReference type="NCBIfam" id="TIGR00562">
    <property type="entry name" value="proto_IX_ox"/>
    <property type="match status" value="1"/>
</dbReference>
<proteinExistence type="inferred from homology"/>
<evidence type="ECO:0000256" key="11">
    <source>
        <dbReference type="ARBA" id="ARBA00023133"/>
    </source>
</evidence>
<keyword evidence="11 12" id="KW-0350">Heme biosynthesis</keyword>
<protein>
    <recommendedName>
        <fullName evidence="7 12">Coproporphyrinogen III oxidase</fullName>
        <ecNumber evidence="6 12">1.3.3.15</ecNumber>
    </recommendedName>
</protein>